<dbReference type="OrthoDB" id="542521at2"/>
<dbReference type="InterPro" id="IPR000086">
    <property type="entry name" value="NUDIX_hydrolase_dom"/>
</dbReference>
<comment type="cofactor">
    <cofactor evidence="1">
        <name>Mg(2+)</name>
        <dbReference type="ChEBI" id="CHEBI:18420"/>
    </cofactor>
</comment>
<reference evidence="4 5" key="1">
    <citation type="journal article" date="2010" name="J. Bacteriol.">
        <title>Genome sequences of Pelagibaca bermudensis HTCC2601T and Maritimibacter alkaliphilus HTCC2654T, the type strains of two marine Roseobacter genera.</title>
        <authorList>
            <person name="Thrash J.C."/>
            <person name="Cho J.C."/>
            <person name="Ferriera S."/>
            <person name="Johnson J."/>
            <person name="Vergin K.L."/>
            <person name="Giovannoni S.J."/>
        </authorList>
    </citation>
    <scope>NUCLEOTIDE SEQUENCE [LARGE SCALE GENOMIC DNA]</scope>
    <source>
        <strain evidence="5">DSM 26914 / JCM 13377 / KCTC 12554 / HTCC2601</strain>
    </source>
</reference>
<gene>
    <name evidence="4" type="ORF">R2601_20541</name>
</gene>
<evidence type="ECO:0000259" key="3">
    <source>
        <dbReference type="PROSITE" id="PS51462"/>
    </source>
</evidence>
<name>Q0FNS1_SALBH</name>
<keyword evidence="2" id="KW-0378">Hydrolase</keyword>
<dbReference type="SUPFAM" id="SSF55811">
    <property type="entry name" value="Nudix"/>
    <property type="match status" value="1"/>
</dbReference>
<dbReference type="PANTHER" id="PTHR43046">
    <property type="entry name" value="GDP-MANNOSE MANNOSYL HYDROLASE"/>
    <property type="match status" value="1"/>
</dbReference>
<dbReference type="EMBL" id="AATQ01000021">
    <property type="protein sequence ID" value="EAU45834.1"/>
    <property type="molecule type" value="Genomic_DNA"/>
</dbReference>
<comment type="caution">
    <text evidence="4">The sequence shown here is derived from an EMBL/GenBank/DDBJ whole genome shotgun (WGS) entry which is preliminary data.</text>
</comment>
<dbReference type="Pfam" id="PF00293">
    <property type="entry name" value="NUDIX"/>
    <property type="match status" value="1"/>
</dbReference>
<sequence length="151" mass="16563">MFEDTPIRPTVRVVIRKGPLVLVQVKSREGGPRYLTLPGGRQEPGESMADCARRECLEEIGVIPVLGDVLHVADVFRTREGGLRQLSEVLFAATVPDSYVPRLGSHPDKRQVATDWVDPAACGADFLPRYDLALIDPDAPVYLGALRCETP</sequence>
<dbReference type="HOGENOM" id="CLU_1729642_0_0_5"/>
<keyword evidence="5" id="KW-1185">Reference proteome</keyword>
<evidence type="ECO:0000256" key="2">
    <source>
        <dbReference type="ARBA" id="ARBA00022801"/>
    </source>
</evidence>
<dbReference type="PANTHER" id="PTHR43046:SF14">
    <property type="entry name" value="MUTT_NUDIX FAMILY PROTEIN"/>
    <property type="match status" value="1"/>
</dbReference>
<evidence type="ECO:0000256" key="1">
    <source>
        <dbReference type="ARBA" id="ARBA00001946"/>
    </source>
</evidence>
<proteinExistence type="predicted"/>
<dbReference type="GO" id="GO:0016787">
    <property type="term" value="F:hydrolase activity"/>
    <property type="evidence" value="ECO:0007669"/>
    <property type="project" value="UniProtKB-KW"/>
</dbReference>
<accession>Q0FNS1</accession>
<feature type="domain" description="Nudix hydrolase" evidence="3">
    <location>
        <begin position="6"/>
        <end position="140"/>
    </location>
</feature>
<organism evidence="4 5">
    <name type="scientific">Salipiger bermudensis (strain DSM 26914 / JCM 13377 / KCTC 12554 / HTCC2601)</name>
    <name type="common">Pelagibaca bermudensis</name>
    <dbReference type="NCBI Taxonomy" id="314265"/>
    <lineage>
        <taxon>Bacteria</taxon>
        <taxon>Pseudomonadati</taxon>
        <taxon>Pseudomonadota</taxon>
        <taxon>Alphaproteobacteria</taxon>
        <taxon>Rhodobacterales</taxon>
        <taxon>Roseobacteraceae</taxon>
        <taxon>Salipiger</taxon>
    </lineage>
</organism>
<evidence type="ECO:0000313" key="4">
    <source>
        <dbReference type="EMBL" id="EAU45834.1"/>
    </source>
</evidence>
<dbReference type="Gene3D" id="3.90.79.10">
    <property type="entry name" value="Nucleoside Triphosphate Pyrophosphohydrolase"/>
    <property type="match status" value="1"/>
</dbReference>
<dbReference type="Proteomes" id="UP000006230">
    <property type="component" value="Unassembled WGS sequence"/>
</dbReference>
<dbReference type="PROSITE" id="PS51462">
    <property type="entry name" value="NUDIX"/>
    <property type="match status" value="1"/>
</dbReference>
<dbReference type="STRING" id="314265.R2601_20541"/>
<dbReference type="InterPro" id="IPR015797">
    <property type="entry name" value="NUDIX_hydrolase-like_dom_sf"/>
</dbReference>
<dbReference type="RefSeq" id="WP_007798956.1">
    <property type="nucleotide sequence ID" value="NZ_DS022276.1"/>
</dbReference>
<protein>
    <recommendedName>
        <fullName evidence="3">Nudix hydrolase domain-containing protein</fullName>
    </recommendedName>
</protein>
<evidence type="ECO:0000313" key="5">
    <source>
        <dbReference type="Proteomes" id="UP000006230"/>
    </source>
</evidence>
<dbReference type="eggNOG" id="COG1051">
    <property type="taxonomic scope" value="Bacteria"/>
</dbReference>
<dbReference type="AlphaFoldDB" id="Q0FNS1"/>